<dbReference type="EMBL" id="CP001738">
    <property type="protein sequence ID" value="ACY98696.1"/>
    <property type="molecule type" value="Genomic_DNA"/>
</dbReference>
<dbReference type="AlphaFoldDB" id="D1A9L0"/>
<dbReference type="eggNOG" id="ENOG5032152">
    <property type="taxonomic scope" value="Bacteria"/>
</dbReference>
<evidence type="ECO:0000259" key="1">
    <source>
        <dbReference type="Pfam" id="PF04149"/>
    </source>
</evidence>
<dbReference type="InterPro" id="IPR007278">
    <property type="entry name" value="DUF397"/>
</dbReference>
<keyword evidence="3" id="KW-1185">Reference proteome</keyword>
<gene>
    <name evidence="2" type="ordered locus">Tcur_3155</name>
</gene>
<evidence type="ECO:0000313" key="2">
    <source>
        <dbReference type="EMBL" id="ACY98696.1"/>
    </source>
</evidence>
<proteinExistence type="predicted"/>
<dbReference type="HOGENOM" id="CLU_131550_3_2_11"/>
<feature type="domain" description="DUF397" evidence="1">
    <location>
        <begin position="7"/>
        <end position="59"/>
    </location>
</feature>
<protein>
    <recommendedName>
        <fullName evidence="1">DUF397 domain-containing protein</fullName>
    </recommendedName>
</protein>
<dbReference type="KEGG" id="tcu:Tcur_3155"/>
<sequence>MESVDVRWRKSSYTTSNGGDCVEVARLAEGIGIRDSKNRERGHLTMPFSQFTALLAHLKQQPPTA</sequence>
<accession>D1A9L0</accession>
<dbReference type="Pfam" id="PF04149">
    <property type="entry name" value="DUF397"/>
    <property type="match status" value="1"/>
</dbReference>
<dbReference type="Proteomes" id="UP000001918">
    <property type="component" value="Chromosome"/>
</dbReference>
<evidence type="ECO:0000313" key="3">
    <source>
        <dbReference type="Proteomes" id="UP000001918"/>
    </source>
</evidence>
<organism evidence="2 3">
    <name type="scientific">Thermomonospora curvata (strain ATCC 19995 / DSM 43183 / JCM 3096 / KCTC 9072 / NBRC 15933 / NCIMB 10081 / Henssen B9)</name>
    <dbReference type="NCBI Taxonomy" id="471852"/>
    <lineage>
        <taxon>Bacteria</taxon>
        <taxon>Bacillati</taxon>
        <taxon>Actinomycetota</taxon>
        <taxon>Actinomycetes</taxon>
        <taxon>Streptosporangiales</taxon>
        <taxon>Thermomonosporaceae</taxon>
        <taxon>Thermomonospora</taxon>
    </lineage>
</organism>
<dbReference type="OrthoDB" id="3431580at2"/>
<reference evidence="2 3" key="1">
    <citation type="journal article" date="2011" name="Stand. Genomic Sci.">
        <title>Complete genome sequence of Thermomonospora curvata type strain (B9).</title>
        <authorList>
            <person name="Chertkov O."/>
            <person name="Sikorski J."/>
            <person name="Nolan M."/>
            <person name="Lapidus A."/>
            <person name="Lucas S."/>
            <person name="Del Rio T.G."/>
            <person name="Tice H."/>
            <person name="Cheng J.F."/>
            <person name="Goodwin L."/>
            <person name="Pitluck S."/>
            <person name="Liolios K."/>
            <person name="Ivanova N."/>
            <person name="Mavromatis K."/>
            <person name="Mikhailova N."/>
            <person name="Ovchinnikova G."/>
            <person name="Pati A."/>
            <person name="Chen A."/>
            <person name="Palaniappan K."/>
            <person name="Djao O.D."/>
            <person name="Land M."/>
            <person name="Hauser L."/>
            <person name="Chang Y.J."/>
            <person name="Jeffries C.D."/>
            <person name="Brettin T."/>
            <person name="Han C."/>
            <person name="Detter J.C."/>
            <person name="Rohde M."/>
            <person name="Goker M."/>
            <person name="Woyke T."/>
            <person name="Bristow J."/>
            <person name="Eisen J.A."/>
            <person name="Markowitz V."/>
            <person name="Hugenholtz P."/>
            <person name="Klenk H.P."/>
            <person name="Kyrpides N.C."/>
        </authorList>
    </citation>
    <scope>NUCLEOTIDE SEQUENCE [LARGE SCALE GENOMIC DNA]</scope>
    <source>
        <strain evidence="3">ATCC 19995 / DSM 43183 / JCM 3096 / KCTC 9072 / NBRC 15933 / NCIMB 10081 / Henssen B9</strain>
    </source>
</reference>
<dbReference type="RefSeq" id="WP_012853480.1">
    <property type="nucleotide sequence ID" value="NC_013510.1"/>
</dbReference>
<name>D1A9L0_THECD</name>